<dbReference type="PANTHER" id="PTHR22911">
    <property type="entry name" value="ACYL-MALONYL CONDENSING ENZYME-RELATED"/>
    <property type="match status" value="1"/>
</dbReference>
<feature type="transmembrane region" description="Helical" evidence="5">
    <location>
        <begin position="163"/>
        <end position="185"/>
    </location>
</feature>
<dbReference type="InterPro" id="IPR037185">
    <property type="entry name" value="EmrE-like"/>
</dbReference>
<evidence type="ECO:0000256" key="5">
    <source>
        <dbReference type="SAM" id="Phobius"/>
    </source>
</evidence>
<feature type="domain" description="EamA" evidence="6">
    <location>
        <begin position="198"/>
        <end position="336"/>
    </location>
</feature>
<sequence length="373" mass="40397">MADFSRQSASPEPSEEVELTALQRRNVGSFEASPTSSVLRPSSLLGSGLCILSAFFFSLMQVCAHIASDTFSSSQLMLVRSMIQLAVCLMACLYGRVNPLGPPGLRSFCLLRGFLGAFANFLLYYAISAMPVADANAIFFTNPLFTMLYAICLLKEPSTKLEIFSLVIGFVGVIFVARPSFLFGISDVAEGAKDTAISAVFATLLGALVGGFVPIVVRYIGSAVHHYVLVFYWGITAFGMSLVIAMASSTSWFSLPPFTSEFSAYTLGIVAGIFGVTTQFLYNRAMQIEKPQTCSILRQLEVVFAFFWQHLATHSPVKALSVGGAILIVVSTLLLLLQKIMGWKRVSVENQVMMPTRPAISDNGVPPIILGKE</sequence>
<comment type="subcellular location">
    <subcellularLocation>
        <location evidence="1">Membrane</location>
        <topology evidence="1">Multi-pass membrane protein</topology>
    </subcellularLocation>
</comment>
<feature type="transmembrane region" description="Helical" evidence="5">
    <location>
        <begin position="44"/>
        <end position="67"/>
    </location>
</feature>
<evidence type="ECO:0000259" key="6">
    <source>
        <dbReference type="Pfam" id="PF00892"/>
    </source>
</evidence>
<evidence type="ECO:0000256" key="3">
    <source>
        <dbReference type="ARBA" id="ARBA00022989"/>
    </source>
</evidence>
<reference evidence="7 8" key="1">
    <citation type="submission" date="2020-04" db="EMBL/GenBank/DDBJ databases">
        <title>Perkinsus chesapeaki whole genome sequence.</title>
        <authorList>
            <person name="Bogema D.R."/>
        </authorList>
    </citation>
    <scope>NUCLEOTIDE SEQUENCE [LARGE SCALE GENOMIC DNA]</scope>
    <source>
        <strain evidence="7">ATCC PRA-425</strain>
    </source>
</reference>
<dbReference type="OrthoDB" id="439527at2759"/>
<dbReference type="GO" id="GO:0016020">
    <property type="term" value="C:membrane"/>
    <property type="evidence" value="ECO:0007669"/>
    <property type="project" value="UniProtKB-SubCell"/>
</dbReference>
<evidence type="ECO:0000256" key="1">
    <source>
        <dbReference type="ARBA" id="ARBA00004141"/>
    </source>
</evidence>
<organism evidence="7 8">
    <name type="scientific">Perkinsus chesapeaki</name>
    <name type="common">Clam parasite</name>
    <name type="synonym">Perkinsus andrewsi</name>
    <dbReference type="NCBI Taxonomy" id="330153"/>
    <lineage>
        <taxon>Eukaryota</taxon>
        <taxon>Sar</taxon>
        <taxon>Alveolata</taxon>
        <taxon>Perkinsozoa</taxon>
        <taxon>Perkinsea</taxon>
        <taxon>Perkinsida</taxon>
        <taxon>Perkinsidae</taxon>
        <taxon>Perkinsus</taxon>
    </lineage>
</organism>
<evidence type="ECO:0000256" key="2">
    <source>
        <dbReference type="ARBA" id="ARBA00022692"/>
    </source>
</evidence>
<evidence type="ECO:0000256" key="4">
    <source>
        <dbReference type="ARBA" id="ARBA00023136"/>
    </source>
</evidence>
<dbReference type="Pfam" id="PF00892">
    <property type="entry name" value="EamA"/>
    <property type="match status" value="2"/>
</dbReference>
<feature type="transmembrane region" description="Helical" evidence="5">
    <location>
        <begin position="317"/>
        <end position="337"/>
    </location>
</feature>
<gene>
    <name evidence="7" type="ORF">FOL47_001675</name>
</gene>
<dbReference type="Proteomes" id="UP000591131">
    <property type="component" value="Unassembled WGS sequence"/>
</dbReference>
<name>A0A7J6KS30_PERCH</name>
<comment type="caution">
    <text evidence="7">The sequence shown here is derived from an EMBL/GenBank/DDBJ whole genome shotgun (WGS) entry which is preliminary data.</text>
</comment>
<proteinExistence type="predicted"/>
<protein>
    <recommendedName>
        <fullName evidence="6">EamA domain-containing protein</fullName>
    </recommendedName>
</protein>
<keyword evidence="8" id="KW-1185">Reference proteome</keyword>
<feature type="transmembrane region" description="Helical" evidence="5">
    <location>
        <begin position="79"/>
        <end position="97"/>
    </location>
</feature>
<dbReference type="EMBL" id="JAAPAO010001404">
    <property type="protein sequence ID" value="KAF4649860.1"/>
    <property type="molecule type" value="Genomic_DNA"/>
</dbReference>
<keyword evidence="4 5" id="KW-0472">Membrane</keyword>
<keyword evidence="3 5" id="KW-1133">Transmembrane helix</keyword>
<keyword evidence="2 5" id="KW-0812">Transmembrane</keyword>
<feature type="transmembrane region" description="Helical" evidence="5">
    <location>
        <begin position="133"/>
        <end position="151"/>
    </location>
</feature>
<dbReference type="SUPFAM" id="SSF103481">
    <property type="entry name" value="Multidrug resistance efflux transporter EmrE"/>
    <property type="match status" value="2"/>
</dbReference>
<feature type="transmembrane region" description="Helical" evidence="5">
    <location>
        <begin position="197"/>
        <end position="217"/>
    </location>
</feature>
<feature type="transmembrane region" description="Helical" evidence="5">
    <location>
        <begin position="262"/>
        <end position="282"/>
    </location>
</feature>
<dbReference type="InterPro" id="IPR000620">
    <property type="entry name" value="EamA_dom"/>
</dbReference>
<dbReference type="PANTHER" id="PTHR22911:SF6">
    <property type="entry name" value="SOLUTE CARRIER FAMILY 35 MEMBER G1"/>
    <property type="match status" value="1"/>
</dbReference>
<dbReference type="AlphaFoldDB" id="A0A7J6KS30"/>
<feature type="domain" description="EamA" evidence="6">
    <location>
        <begin position="46"/>
        <end position="177"/>
    </location>
</feature>
<accession>A0A7J6KS30</accession>
<evidence type="ECO:0000313" key="7">
    <source>
        <dbReference type="EMBL" id="KAF4649860.1"/>
    </source>
</evidence>
<feature type="transmembrane region" description="Helical" evidence="5">
    <location>
        <begin position="229"/>
        <end position="250"/>
    </location>
</feature>
<feature type="transmembrane region" description="Helical" evidence="5">
    <location>
        <begin position="109"/>
        <end position="127"/>
    </location>
</feature>
<evidence type="ECO:0000313" key="8">
    <source>
        <dbReference type="Proteomes" id="UP000591131"/>
    </source>
</evidence>